<reference evidence="4" key="1">
    <citation type="journal article" date="2021" name="Syst. Appl. Microbiol.">
        <title>Roseomonas hellenica sp. nov., isolated from roots of wild-growing Alkanna tinctoria.</title>
        <authorList>
            <person name="Rat A."/>
            <person name="Naranjo H.D."/>
            <person name="Lebbe L."/>
            <person name="Cnockaert M."/>
            <person name="Krigas N."/>
            <person name="Grigoriadou K."/>
            <person name="Maloupa E."/>
            <person name="Willems A."/>
        </authorList>
    </citation>
    <scope>NUCLEOTIDE SEQUENCE [LARGE SCALE GENOMIC DNA]</scope>
    <source>
        <strain evidence="4">LMG 31523</strain>
    </source>
</reference>
<organism evidence="3 4">
    <name type="scientific">Plastoroseomonas hellenica</name>
    <dbReference type="NCBI Taxonomy" id="2687306"/>
    <lineage>
        <taxon>Bacteria</taxon>
        <taxon>Pseudomonadati</taxon>
        <taxon>Pseudomonadota</taxon>
        <taxon>Alphaproteobacteria</taxon>
        <taxon>Acetobacterales</taxon>
        <taxon>Acetobacteraceae</taxon>
        <taxon>Plastoroseomonas</taxon>
    </lineage>
</organism>
<dbReference type="Pfam" id="PF16220">
    <property type="entry name" value="DUF4880"/>
    <property type="match status" value="1"/>
</dbReference>
<dbReference type="PANTHER" id="PTHR30273:SF2">
    <property type="entry name" value="PROTEIN FECR"/>
    <property type="match status" value="1"/>
</dbReference>
<dbReference type="Proteomes" id="UP001196870">
    <property type="component" value="Unassembled WGS sequence"/>
</dbReference>
<evidence type="ECO:0000313" key="4">
    <source>
        <dbReference type="Proteomes" id="UP001196870"/>
    </source>
</evidence>
<accession>A0ABS5ERB0</accession>
<dbReference type="PANTHER" id="PTHR30273">
    <property type="entry name" value="PERIPLASMIC SIGNAL SENSOR AND SIGMA FACTOR ACTIVATOR FECR-RELATED"/>
    <property type="match status" value="1"/>
</dbReference>
<comment type="caution">
    <text evidence="3">The sequence shown here is derived from an EMBL/GenBank/DDBJ whole genome shotgun (WGS) entry which is preliminary data.</text>
</comment>
<gene>
    <name evidence="3" type="ORF">GXW71_00575</name>
</gene>
<dbReference type="EMBL" id="JAAGBB010000001">
    <property type="protein sequence ID" value="MBR0662837.1"/>
    <property type="molecule type" value="Genomic_DNA"/>
</dbReference>
<keyword evidence="4" id="KW-1185">Reference proteome</keyword>
<dbReference type="Gene3D" id="2.60.120.1440">
    <property type="match status" value="1"/>
</dbReference>
<dbReference type="RefSeq" id="WP_211850326.1">
    <property type="nucleotide sequence ID" value="NZ_JAAGBB010000001.1"/>
</dbReference>
<proteinExistence type="predicted"/>
<protein>
    <submittedName>
        <fullName evidence="3">DUF4880 domain-containing protein</fullName>
    </submittedName>
</protein>
<dbReference type="InterPro" id="IPR012373">
    <property type="entry name" value="Ferrdict_sens_TM"/>
</dbReference>
<dbReference type="Pfam" id="PF04773">
    <property type="entry name" value="FecR"/>
    <property type="match status" value="1"/>
</dbReference>
<evidence type="ECO:0000259" key="1">
    <source>
        <dbReference type="Pfam" id="PF04773"/>
    </source>
</evidence>
<feature type="domain" description="FecR protein" evidence="1">
    <location>
        <begin position="127"/>
        <end position="218"/>
    </location>
</feature>
<evidence type="ECO:0000313" key="3">
    <source>
        <dbReference type="EMBL" id="MBR0662837.1"/>
    </source>
</evidence>
<dbReference type="InterPro" id="IPR006860">
    <property type="entry name" value="FecR"/>
</dbReference>
<dbReference type="PIRSF" id="PIRSF018266">
    <property type="entry name" value="FecR"/>
    <property type="match status" value="1"/>
</dbReference>
<evidence type="ECO:0000259" key="2">
    <source>
        <dbReference type="Pfam" id="PF16220"/>
    </source>
</evidence>
<sequence>MSIEHPSDPLLEEAMDWLVRLQASPGDAALAAACESWAGRDAAHGRAWARAMRAWALVGEVPPAHVAQWSAGTAAGGGLPAAPAPRRQDGRAAPRRRLLAGLAFGTAAACLAVAVLPDAVLRLRADEATGTGESRRVTLADGTVIHLAPRSAIATHYTAAARRVVLLAGEAFFEVAPAPDRPFTASAEGLDVRVIGTAFDLRLAGDQLEVAVQHGRVRLVYDRATPPLEADLAAGERMRVALGGGAATRGWLPPAEVAGWRDGVLFVQDTTVAEVVEVLRRYHAGWVLLRDERLAARRVTGLYDLRDIGRALRALVQPHGGQVREVTPLLYIMTGNS</sequence>
<feature type="domain" description="FecR N-terminal" evidence="2">
    <location>
        <begin position="12"/>
        <end position="52"/>
    </location>
</feature>
<name>A0ABS5ERB0_9PROT</name>
<dbReference type="InterPro" id="IPR032623">
    <property type="entry name" value="FecR_N"/>
</dbReference>